<organism evidence="2 3">
    <name type="scientific">Colletotrichum sublineola</name>
    <name type="common">Sorghum anthracnose fungus</name>
    <dbReference type="NCBI Taxonomy" id="1173701"/>
    <lineage>
        <taxon>Eukaryota</taxon>
        <taxon>Fungi</taxon>
        <taxon>Dikarya</taxon>
        <taxon>Ascomycota</taxon>
        <taxon>Pezizomycotina</taxon>
        <taxon>Sordariomycetes</taxon>
        <taxon>Hypocreomycetidae</taxon>
        <taxon>Glomerellales</taxon>
        <taxon>Glomerellaceae</taxon>
        <taxon>Colletotrichum</taxon>
        <taxon>Colletotrichum graminicola species complex</taxon>
    </lineage>
</organism>
<protein>
    <submittedName>
        <fullName evidence="2">Uncharacterized protein</fullName>
    </submittedName>
</protein>
<name>A0A066XC26_COLSU</name>
<evidence type="ECO:0000313" key="3">
    <source>
        <dbReference type="Proteomes" id="UP000027238"/>
    </source>
</evidence>
<dbReference type="HOGENOM" id="CLU_2061359_0_0_1"/>
<dbReference type="EMBL" id="JMSE01001246">
    <property type="protein sequence ID" value="KDN63311.1"/>
    <property type="molecule type" value="Genomic_DNA"/>
</dbReference>
<sequence length="119" mass="12573">MGRPTSLTEALAPYSLPLGAVRHHIRQGVGTYQSDSDSTKVNRASLRNPSLGAYLDVSSMFSFPSKSKAVARATAAMANSPIKQLDCGHLADHSQDLTQLEPNTSAAFDKPAASEPSTT</sequence>
<evidence type="ECO:0000313" key="2">
    <source>
        <dbReference type="EMBL" id="KDN63311.1"/>
    </source>
</evidence>
<accession>A0A066XC26</accession>
<keyword evidence="3" id="KW-1185">Reference proteome</keyword>
<dbReference type="Proteomes" id="UP000027238">
    <property type="component" value="Unassembled WGS sequence"/>
</dbReference>
<comment type="caution">
    <text evidence="2">The sequence shown here is derived from an EMBL/GenBank/DDBJ whole genome shotgun (WGS) entry which is preliminary data.</text>
</comment>
<feature type="compositionally biased region" description="Polar residues" evidence="1">
    <location>
        <begin position="96"/>
        <end position="106"/>
    </location>
</feature>
<proteinExistence type="predicted"/>
<reference evidence="3" key="1">
    <citation type="journal article" date="2014" name="Genome Announc.">
        <title>Draft genome sequence of Colletotrichum sublineola, a destructive pathogen of cultivated sorghum.</title>
        <authorList>
            <person name="Baroncelli R."/>
            <person name="Sanz-Martin J.M."/>
            <person name="Rech G.E."/>
            <person name="Sukno S.A."/>
            <person name="Thon M.R."/>
        </authorList>
    </citation>
    <scope>NUCLEOTIDE SEQUENCE [LARGE SCALE GENOMIC DNA]</scope>
    <source>
        <strain evidence="3">TX430BB</strain>
    </source>
</reference>
<feature type="region of interest" description="Disordered" evidence="1">
    <location>
        <begin position="93"/>
        <end position="119"/>
    </location>
</feature>
<evidence type="ECO:0000256" key="1">
    <source>
        <dbReference type="SAM" id="MobiDB-lite"/>
    </source>
</evidence>
<dbReference type="AlphaFoldDB" id="A0A066XC26"/>
<gene>
    <name evidence="2" type="ORF">CSUB01_01968</name>
</gene>